<keyword evidence="2" id="KW-1003">Cell membrane</keyword>
<keyword evidence="5 8" id="KW-0812">Transmembrane</keyword>
<dbReference type="GO" id="GO:0009103">
    <property type="term" value="P:lipopolysaccharide biosynthetic process"/>
    <property type="evidence" value="ECO:0007669"/>
    <property type="project" value="UniProtKB-ARBA"/>
</dbReference>
<feature type="transmembrane region" description="Helical" evidence="8">
    <location>
        <begin position="425"/>
        <end position="442"/>
    </location>
</feature>
<dbReference type="InterPro" id="IPR050297">
    <property type="entry name" value="LipidA_mod_glycosyltrf_83"/>
</dbReference>
<evidence type="ECO:0000256" key="1">
    <source>
        <dbReference type="ARBA" id="ARBA00004651"/>
    </source>
</evidence>
<dbReference type="InterPro" id="IPR038731">
    <property type="entry name" value="RgtA/B/C-like"/>
</dbReference>
<evidence type="ECO:0000256" key="8">
    <source>
        <dbReference type="SAM" id="Phobius"/>
    </source>
</evidence>
<evidence type="ECO:0000259" key="9">
    <source>
        <dbReference type="Pfam" id="PF13231"/>
    </source>
</evidence>
<dbReference type="GO" id="GO:0016763">
    <property type="term" value="F:pentosyltransferase activity"/>
    <property type="evidence" value="ECO:0007669"/>
    <property type="project" value="TreeGrafter"/>
</dbReference>
<evidence type="ECO:0000256" key="5">
    <source>
        <dbReference type="ARBA" id="ARBA00022692"/>
    </source>
</evidence>
<protein>
    <recommendedName>
        <fullName evidence="9">Glycosyltransferase RgtA/B/C/D-like domain-containing protein</fullName>
    </recommendedName>
</protein>
<evidence type="ECO:0000256" key="6">
    <source>
        <dbReference type="ARBA" id="ARBA00022989"/>
    </source>
</evidence>
<keyword evidence="7 8" id="KW-0472">Membrane</keyword>
<dbReference type="PANTHER" id="PTHR33908">
    <property type="entry name" value="MANNOSYLTRANSFERASE YKCB-RELATED"/>
    <property type="match status" value="1"/>
</dbReference>
<dbReference type="eggNOG" id="COG1807">
    <property type="taxonomic scope" value="Bacteria"/>
</dbReference>
<feature type="transmembrane region" description="Helical" evidence="8">
    <location>
        <begin position="397"/>
        <end position="418"/>
    </location>
</feature>
<gene>
    <name evidence="10" type="ordered locus">Plabr_3731</name>
</gene>
<dbReference type="GO" id="GO:0005886">
    <property type="term" value="C:plasma membrane"/>
    <property type="evidence" value="ECO:0007669"/>
    <property type="project" value="UniProtKB-SubCell"/>
</dbReference>
<dbReference type="EMBL" id="CP002546">
    <property type="protein sequence ID" value="ADY61321.1"/>
    <property type="molecule type" value="Genomic_DNA"/>
</dbReference>
<evidence type="ECO:0000313" key="11">
    <source>
        <dbReference type="Proteomes" id="UP000006860"/>
    </source>
</evidence>
<reference evidence="11" key="1">
    <citation type="submission" date="2011-02" db="EMBL/GenBank/DDBJ databases">
        <title>The complete genome of Planctomyces brasiliensis DSM 5305.</title>
        <authorList>
            <person name="Lucas S."/>
            <person name="Copeland A."/>
            <person name="Lapidus A."/>
            <person name="Bruce D."/>
            <person name="Goodwin L."/>
            <person name="Pitluck S."/>
            <person name="Kyrpides N."/>
            <person name="Mavromatis K."/>
            <person name="Pagani I."/>
            <person name="Ivanova N."/>
            <person name="Ovchinnikova G."/>
            <person name="Lu M."/>
            <person name="Detter J.C."/>
            <person name="Han C."/>
            <person name="Land M."/>
            <person name="Hauser L."/>
            <person name="Markowitz V."/>
            <person name="Cheng J.-F."/>
            <person name="Hugenholtz P."/>
            <person name="Woyke T."/>
            <person name="Wu D."/>
            <person name="Tindall B."/>
            <person name="Pomrenke H.G."/>
            <person name="Brambilla E."/>
            <person name="Klenk H.-P."/>
            <person name="Eisen J.A."/>
        </authorList>
    </citation>
    <scope>NUCLEOTIDE SEQUENCE [LARGE SCALE GENOMIC DNA]</scope>
    <source>
        <strain evidence="11">ATCC 49424 / DSM 5305 / JCM 21570 / NBRC 103401 / IFAM 1448</strain>
    </source>
</reference>
<dbReference type="PANTHER" id="PTHR33908:SF11">
    <property type="entry name" value="MEMBRANE PROTEIN"/>
    <property type="match status" value="1"/>
</dbReference>
<dbReference type="STRING" id="756272.Plabr_3731"/>
<proteinExistence type="predicted"/>
<feature type="transmembrane region" description="Helical" evidence="8">
    <location>
        <begin position="144"/>
        <end position="162"/>
    </location>
</feature>
<feature type="transmembrane region" description="Helical" evidence="8">
    <location>
        <begin position="209"/>
        <end position="227"/>
    </location>
</feature>
<feature type="transmembrane region" description="Helical" evidence="8">
    <location>
        <begin position="108"/>
        <end position="132"/>
    </location>
</feature>
<dbReference type="KEGG" id="pbs:Plabr_3731"/>
<keyword evidence="6 8" id="KW-1133">Transmembrane helix</keyword>
<accession>F0SR74</accession>
<feature type="transmembrane region" description="Helical" evidence="8">
    <location>
        <begin position="372"/>
        <end position="391"/>
    </location>
</feature>
<feature type="transmembrane region" description="Helical" evidence="8">
    <location>
        <begin position="239"/>
        <end position="259"/>
    </location>
</feature>
<dbReference type="Proteomes" id="UP000006860">
    <property type="component" value="Chromosome"/>
</dbReference>
<sequence>MKEKNWLSSAASVVCILIVHFLMLGWSAYRHSPTMDEPAHLAAGIGVWQFGATDLYSVNPPLVRTVAAVPVLMFCEPVMAWSHFLPAEQARAEFDVGRQFSLANSNKIVWYVTLSRWACIPFSLIGAIYTYLLAKAIFGRDSALLAILLWCFSPTILGYGSLLTPDVPTAAAGAASLYYAYRWSERRTWAASYELGLCFGVCLLIKSSFIFLPIIWAVGCLGPCILLDGMSRRMLGGLVAQWATATGLGIVILNMGYGFDGSLKQLKEYRFVSESLSGNPTTVEGNTKGNRFVNSWVGELPVPLPSNFVLGVDYQKQDFEKGAERYFLGTTTSGREGWLHFYLVVFFVKEPVGLLLLAMLSAPIAWKKLRATALLACHGLFFFTLVSLQTGLCHYRYVLATYPVLLILASACVSPVLASPRLRRVGYALALTCVVEVMAYYPHMLSFYNMAAGGPQNGRWIAVDANMDWGQDLIFLQEWINDHPEAHGMDVLVRTPLPPSVFGDDMHDIHAEDNNGFDSELIAVSVSYLSKMGSPYVENGRLYEADPDWAKRLAEQPHARVGYTIHIFKTEADE</sequence>
<evidence type="ECO:0000256" key="2">
    <source>
        <dbReference type="ARBA" id="ARBA00022475"/>
    </source>
</evidence>
<evidence type="ECO:0000256" key="3">
    <source>
        <dbReference type="ARBA" id="ARBA00022676"/>
    </source>
</evidence>
<keyword evidence="11" id="KW-1185">Reference proteome</keyword>
<dbReference type="OrthoDB" id="224989at2"/>
<feature type="transmembrane region" description="Helical" evidence="8">
    <location>
        <begin position="7"/>
        <end position="29"/>
    </location>
</feature>
<keyword evidence="4" id="KW-0808">Transferase</keyword>
<dbReference type="AlphaFoldDB" id="F0SR74"/>
<feature type="transmembrane region" description="Helical" evidence="8">
    <location>
        <begin position="339"/>
        <end position="360"/>
    </location>
</feature>
<name>F0SR74_RUBBR</name>
<evidence type="ECO:0000313" key="10">
    <source>
        <dbReference type="EMBL" id="ADY61321.1"/>
    </source>
</evidence>
<comment type="subcellular location">
    <subcellularLocation>
        <location evidence="1">Cell membrane</location>
        <topology evidence="1">Multi-pass membrane protein</topology>
    </subcellularLocation>
</comment>
<evidence type="ECO:0000256" key="7">
    <source>
        <dbReference type="ARBA" id="ARBA00023136"/>
    </source>
</evidence>
<organism evidence="10 11">
    <name type="scientific">Rubinisphaera brasiliensis (strain ATCC 49424 / DSM 5305 / JCM 21570 / IAM 15109 / NBRC 103401 / IFAM 1448)</name>
    <name type="common">Planctomyces brasiliensis</name>
    <dbReference type="NCBI Taxonomy" id="756272"/>
    <lineage>
        <taxon>Bacteria</taxon>
        <taxon>Pseudomonadati</taxon>
        <taxon>Planctomycetota</taxon>
        <taxon>Planctomycetia</taxon>
        <taxon>Planctomycetales</taxon>
        <taxon>Planctomycetaceae</taxon>
        <taxon>Rubinisphaera</taxon>
    </lineage>
</organism>
<dbReference type="HOGENOM" id="CLU_025132_0_0_0"/>
<dbReference type="Pfam" id="PF13231">
    <property type="entry name" value="PMT_2"/>
    <property type="match status" value="1"/>
</dbReference>
<keyword evidence="3" id="KW-0328">Glycosyltransferase</keyword>
<dbReference type="RefSeq" id="WP_013630040.1">
    <property type="nucleotide sequence ID" value="NC_015174.1"/>
</dbReference>
<feature type="domain" description="Glycosyltransferase RgtA/B/C/D-like" evidence="9">
    <location>
        <begin position="116"/>
        <end position="217"/>
    </location>
</feature>
<evidence type="ECO:0000256" key="4">
    <source>
        <dbReference type="ARBA" id="ARBA00022679"/>
    </source>
</evidence>